<dbReference type="InterPro" id="IPR050833">
    <property type="entry name" value="Poly_Biosynth_Transport"/>
</dbReference>
<feature type="transmembrane region" description="Helical" evidence="6">
    <location>
        <begin position="230"/>
        <end position="250"/>
    </location>
</feature>
<feature type="transmembrane region" description="Helical" evidence="6">
    <location>
        <begin position="85"/>
        <end position="106"/>
    </location>
</feature>
<dbReference type="EMBL" id="CP032626">
    <property type="protein sequence ID" value="AYF92932.1"/>
    <property type="molecule type" value="Genomic_DNA"/>
</dbReference>
<feature type="transmembrane region" description="Helical" evidence="6">
    <location>
        <begin position="282"/>
        <end position="305"/>
    </location>
</feature>
<sequence>MKNEHKLSVILQGAMILSVASLISKILSAIYRVPFQNLVGNVGFYVFQQVYPIYGIGMVLALSGLPMIISRLIAEQEDKNRQKALLRQIIVILLIIGIVSFIFLQLEAVHIAGFMGDVNLTGLVRAVSWMFLMMPFLASMRGYFQATLEMRPTAYSQVVEQIVRVAIIIAVAYLGTRWSWSAYTIGKYAMLAAPVAEIFSIAILIKYYWRDVKTLPRLKVVTYGKLWHQLWFQGGTICLLSSLMVLMQLIDSFTVRKGLLLSGMSFIQSQSVKGVYDRGQPLVQLGLVIATSFASAILPSLSMAYKEKKKASFRDLSSEMLRVSMFMTAGVATGMISLMPFINRLLFNSSQQNLTLCVFMLSVVLTTLITIYSSILQSANHFKITIISIMVGVLVKLLITQPLVVYLKIMGASVSTVISLAVMLLLEVCLSPRAIVYVEQKFSFGAKLVSMSIIMLVTELILSRAMMHLHIMHSLRMYSIVELMVLVPIGILVFVGLAFKWNLLSDTEWKSVPVINKYLNK</sequence>
<name>A0A387AQ93_9LACO</name>
<keyword evidence="4 6" id="KW-1133">Transmembrane helix</keyword>
<organism evidence="7 8">
    <name type="scientific">Apilactobacillus bombintestini</name>
    <dbReference type="NCBI Taxonomy" id="2419772"/>
    <lineage>
        <taxon>Bacteria</taxon>
        <taxon>Bacillati</taxon>
        <taxon>Bacillota</taxon>
        <taxon>Bacilli</taxon>
        <taxon>Lactobacillales</taxon>
        <taxon>Lactobacillaceae</taxon>
        <taxon>Apilactobacillus</taxon>
    </lineage>
</organism>
<dbReference type="InterPro" id="IPR002797">
    <property type="entry name" value="Polysacc_synth"/>
</dbReference>
<gene>
    <name evidence="7" type="ORF">D7I45_05405</name>
</gene>
<feature type="transmembrane region" description="Helical" evidence="6">
    <location>
        <begin position="442"/>
        <end position="463"/>
    </location>
</feature>
<dbReference type="KEGG" id="abom:D7I45_05405"/>
<feature type="transmembrane region" description="Helical" evidence="6">
    <location>
        <begin position="126"/>
        <end position="146"/>
    </location>
</feature>
<keyword evidence="8" id="KW-1185">Reference proteome</keyword>
<evidence type="ECO:0000256" key="4">
    <source>
        <dbReference type="ARBA" id="ARBA00022989"/>
    </source>
</evidence>
<dbReference type="GO" id="GO:0005886">
    <property type="term" value="C:plasma membrane"/>
    <property type="evidence" value="ECO:0007669"/>
    <property type="project" value="UniProtKB-SubCell"/>
</dbReference>
<feature type="transmembrane region" description="Helical" evidence="6">
    <location>
        <begin position="51"/>
        <end position="73"/>
    </location>
</feature>
<evidence type="ECO:0000256" key="6">
    <source>
        <dbReference type="SAM" id="Phobius"/>
    </source>
</evidence>
<reference evidence="7 8" key="1">
    <citation type="submission" date="2018-09" db="EMBL/GenBank/DDBJ databases">
        <title>Genome sequencing of strain BHWM-4.</title>
        <authorList>
            <person name="Heo J."/>
            <person name="Kim S.-J."/>
            <person name="Kwon S.-W."/>
        </authorList>
    </citation>
    <scope>NUCLEOTIDE SEQUENCE [LARGE SCALE GENOMIC DNA]</scope>
    <source>
        <strain evidence="7 8">BHWM-4</strain>
    </source>
</reference>
<dbReference type="Pfam" id="PF01943">
    <property type="entry name" value="Polysacc_synt"/>
    <property type="match status" value="1"/>
</dbReference>
<feature type="transmembrane region" description="Helical" evidence="6">
    <location>
        <begin position="475"/>
        <end position="499"/>
    </location>
</feature>
<dbReference type="PANTHER" id="PTHR30250:SF29">
    <property type="entry name" value="POLYSACCHARIDE BIOSYNTHESIS PROTEIN C-TERMINAL DOMAIN-CONTAINING PROTEIN"/>
    <property type="match status" value="1"/>
</dbReference>
<dbReference type="Proteomes" id="UP000272003">
    <property type="component" value="Chromosome"/>
</dbReference>
<evidence type="ECO:0000256" key="5">
    <source>
        <dbReference type="ARBA" id="ARBA00023136"/>
    </source>
</evidence>
<evidence type="ECO:0000256" key="3">
    <source>
        <dbReference type="ARBA" id="ARBA00022692"/>
    </source>
</evidence>
<feature type="transmembrane region" description="Helical" evidence="6">
    <location>
        <begin position="7"/>
        <end position="31"/>
    </location>
</feature>
<keyword evidence="5 6" id="KW-0472">Membrane</keyword>
<dbReference type="PANTHER" id="PTHR30250">
    <property type="entry name" value="PST FAMILY PREDICTED COLANIC ACID TRANSPORTER"/>
    <property type="match status" value="1"/>
</dbReference>
<dbReference type="CDD" id="cd13124">
    <property type="entry name" value="MATE_SpoVB_like"/>
    <property type="match status" value="1"/>
</dbReference>
<dbReference type="RefSeq" id="WP_120784696.1">
    <property type="nucleotide sequence ID" value="NZ_CP032626.1"/>
</dbReference>
<evidence type="ECO:0000256" key="1">
    <source>
        <dbReference type="ARBA" id="ARBA00004651"/>
    </source>
</evidence>
<feature type="transmembrane region" description="Helical" evidence="6">
    <location>
        <begin position="384"/>
        <end position="403"/>
    </location>
</feature>
<feature type="transmembrane region" description="Helical" evidence="6">
    <location>
        <begin position="188"/>
        <end position="209"/>
    </location>
</feature>
<feature type="transmembrane region" description="Helical" evidence="6">
    <location>
        <begin position="158"/>
        <end position="176"/>
    </location>
</feature>
<feature type="transmembrane region" description="Helical" evidence="6">
    <location>
        <begin position="353"/>
        <end position="372"/>
    </location>
</feature>
<dbReference type="AlphaFoldDB" id="A0A387AQ93"/>
<proteinExistence type="predicted"/>
<comment type="subcellular location">
    <subcellularLocation>
        <location evidence="1">Cell membrane</location>
        <topology evidence="1">Multi-pass membrane protein</topology>
    </subcellularLocation>
</comment>
<evidence type="ECO:0000256" key="2">
    <source>
        <dbReference type="ARBA" id="ARBA00022475"/>
    </source>
</evidence>
<evidence type="ECO:0000313" key="7">
    <source>
        <dbReference type="EMBL" id="AYF92932.1"/>
    </source>
</evidence>
<protein>
    <submittedName>
        <fullName evidence="7">Polysaccharide biosynthesis protein</fullName>
    </submittedName>
</protein>
<feature type="transmembrane region" description="Helical" evidence="6">
    <location>
        <begin position="409"/>
        <end position="430"/>
    </location>
</feature>
<feature type="transmembrane region" description="Helical" evidence="6">
    <location>
        <begin position="326"/>
        <end position="347"/>
    </location>
</feature>
<keyword evidence="2" id="KW-1003">Cell membrane</keyword>
<dbReference type="OrthoDB" id="9775950at2"/>
<dbReference type="InterPro" id="IPR024923">
    <property type="entry name" value="PG_synth_SpoVB"/>
</dbReference>
<keyword evidence="3 6" id="KW-0812">Transmembrane</keyword>
<accession>A0A387AQ93</accession>
<evidence type="ECO:0000313" key="8">
    <source>
        <dbReference type="Proteomes" id="UP000272003"/>
    </source>
</evidence>